<reference evidence="8 9" key="1">
    <citation type="submission" date="2016-11" db="EMBL/GenBank/DDBJ databases">
        <authorList>
            <person name="Jaros S."/>
            <person name="Januszkiewicz K."/>
            <person name="Wedrychowicz H."/>
        </authorList>
    </citation>
    <scope>NUCLEOTIDE SEQUENCE [LARGE SCALE GENOMIC DNA]</scope>
    <source>
        <strain evidence="8 9">DSM 17459</strain>
    </source>
</reference>
<dbReference type="Gene3D" id="3.40.50.150">
    <property type="entry name" value="Vaccinia Virus protein VP39"/>
    <property type="match status" value="1"/>
</dbReference>
<keyword evidence="2 5" id="KW-0808">Transferase</keyword>
<dbReference type="InterPro" id="IPR007848">
    <property type="entry name" value="Small_mtfrase_dom"/>
</dbReference>
<comment type="caution">
    <text evidence="5">Lacks conserved residue(s) required for the propagation of feature annotation.</text>
</comment>
<dbReference type="Gene3D" id="1.10.8.10">
    <property type="entry name" value="DNA helicase RuvA subunit, C-terminal domain"/>
    <property type="match status" value="1"/>
</dbReference>
<dbReference type="GO" id="GO:0003676">
    <property type="term" value="F:nucleic acid binding"/>
    <property type="evidence" value="ECO:0007669"/>
    <property type="project" value="InterPro"/>
</dbReference>
<feature type="domain" description="Release factor glutamine methyltransferase N-terminal" evidence="7">
    <location>
        <begin position="6"/>
        <end position="76"/>
    </location>
</feature>
<proteinExistence type="inferred from homology"/>
<dbReference type="NCBIfam" id="TIGR03534">
    <property type="entry name" value="RF_mod_PrmC"/>
    <property type="match status" value="1"/>
</dbReference>
<dbReference type="GO" id="GO:0102559">
    <property type="term" value="F:peptide chain release factor N(5)-glutamine methyltransferase activity"/>
    <property type="evidence" value="ECO:0007669"/>
    <property type="project" value="UniProtKB-EC"/>
</dbReference>
<dbReference type="InterPro" id="IPR019874">
    <property type="entry name" value="RF_methyltr_PrmC"/>
</dbReference>
<sequence length="283" mass="31749">MTTLKELLDYGKKALTEGCIENGAHDAWLLMEHVCNIDRSFYYVHPEKTVTDGTAEEYRLLVEKRKRHIPLQQLTGEAWFMGLPFYVNENVLIPRQDTECLVEEVLKRGSKAERILDLCTGSGCILLSILHELRSVRGGSVRGVGADLSAPALEVAEKNRERLGIEAELVQSDLFEMIEGTFDMIVSNPPYIPSGVIDGLMEEVRAHEPAMALDGGEDGYDFYRKIIRRAPAYLRGGGWLCFEIGYDQGKGLEDLLKEEGFQEIQIIQDLAGLDRVAVGQWKS</sequence>
<dbReference type="InterPro" id="IPR002052">
    <property type="entry name" value="DNA_methylase_N6_adenine_CS"/>
</dbReference>
<organism evidence="8 9">
    <name type="scientific">Lactonifactor longoviformis DSM 17459</name>
    <dbReference type="NCBI Taxonomy" id="1122155"/>
    <lineage>
        <taxon>Bacteria</taxon>
        <taxon>Bacillati</taxon>
        <taxon>Bacillota</taxon>
        <taxon>Clostridia</taxon>
        <taxon>Eubacteriales</taxon>
        <taxon>Clostridiaceae</taxon>
        <taxon>Lactonifactor</taxon>
    </lineage>
</organism>
<evidence type="ECO:0000259" key="7">
    <source>
        <dbReference type="Pfam" id="PF17827"/>
    </source>
</evidence>
<comment type="similarity">
    <text evidence="5">Belongs to the protein N5-glutamine methyltransferase family. PrmC subfamily.</text>
</comment>
<gene>
    <name evidence="5" type="primary">prmC</name>
    <name evidence="8" type="ORF">SAMN02745158_03357</name>
</gene>
<name>A0A1M5AUY9_9CLOT</name>
<dbReference type="Pfam" id="PF05175">
    <property type="entry name" value="MTS"/>
    <property type="match status" value="1"/>
</dbReference>
<evidence type="ECO:0000313" key="8">
    <source>
        <dbReference type="EMBL" id="SHF34033.1"/>
    </source>
</evidence>
<dbReference type="CDD" id="cd02440">
    <property type="entry name" value="AdoMet_MTases"/>
    <property type="match status" value="1"/>
</dbReference>
<protein>
    <recommendedName>
        <fullName evidence="5">Release factor glutamine methyltransferase</fullName>
        <shortName evidence="5">RF MTase</shortName>
        <ecNumber evidence="5">2.1.1.297</ecNumber>
    </recommendedName>
    <alternativeName>
        <fullName evidence="5">N5-glutamine methyltransferase PrmC</fullName>
    </alternativeName>
    <alternativeName>
        <fullName evidence="5">Protein-(glutamine-N5) MTase PrmC</fullName>
    </alternativeName>
    <alternativeName>
        <fullName evidence="5">Protein-glutamine N-methyltransferase PrmC</fullName>
    </alternativeName>
</protein>
<feature type="binding site" evidence="5">
    <location>
        <position position="147"/>
    </location>
    <ligand>
        <name>S-adenosyl-L-methionine</name>
        <dbReference type="ChEBI" id="CHEBI:59789"/>
    </ligand>
</feature>
<keyword evidence="9" id="KW-1185">Reference proteome</keyword>
<dbReference type="AlphaFoldDB" id="A0A1M5AUY9"/>
<dbReference type="Proteomes" id="UP000184245">
    <property type="component" value="Unassembled WGS sequence"/>
</dbReference>
<dbReference type="InterPro" id="IPR004556">
    <property type="entry name" value="HemK-like"/>
</dbReference>
<dbReference type="InterPro" id="IPR029063">
    <property type="entry name" value="SAM-dependent_MTases_sf"/>
</dbReference>
<evidence type="ECO:0000256" key="1">
    <source>
        <dbReference type="ARBA" id="ARBA00022603"/>
    </source>
</evidence>
<dbReference type="OrthoDB" id="9800643at2"/>
<dbReference type="EC" id="2.1.1.297" evidence="5"/>
<feature type="binding site" evidence="5">
    <location>
        <begin position="188"/>
        <end position="191"/>
    </location>
    <ligand>
        <name>substrate</name>
    </ligand>
</feature>
<comment type="function">
    <text evidence="5">Methylates the class 1 translation termination release factors RF1/PrfA and RF2/PrfB on the glutamine residue of the universally conserved GGQ motif.</text>
</comment>
<keyword evidence="1 5" id="KW-0489">Methyltransferase</keyword>
<dbReference type="InterPro" id="IPR040758">
    <property type="entry name" value="PrmC_N"/>
</dbReference>
<dbReference type="PANTHER" id="PTHR18895">
    <property type="entry name" value="HEMK METHYLTRANSFERASE"/>
    <property type="match status" value="1"/>
</dbReference>
<dbReference type="HAMAP" id="MF_02126">
    <property type="entry name" value="RF_methyltr_PrmC"/>
    <property type="match status" value="1"/>
</dbReference>
<dbReference type="GO" id="GO:0032259">
    <property type="term" value="P:methylation"/>
    <property type="evidence" value="ECO:0007669"/>
    <property type="project" value="UniProtKB-KW"/>
</dbReference>
<evidence type="ECO:0000256" key="4">
    <source>
        <dbReference type="ARBA" id="ARBA00048391"/>
    </source>
</evidence>
<dbReference type="PROSITE" id="PS00092">
    <property type="entry name" value="N6_MTASE"/>
    <property type="match status" value="1"/>
</dbReference>
<evidence type="ECO:0000259" key="6">
    <source>
        <dbReference type="Pfam" id="PF05175"/>
    </source>
</evidence>
<accession>A0A1M5AUY9</accession>
<comment type="catalytic activity">
    <reaction evidence="4 5">
        <text>L-glutaminyl-[peptide chain release factor] + S-adenosyl-L-methionine = N(5)-methyl-L-glutaminyl-[peptide chain release factor] + S-adenosyl-L-homocysteine + H(+)</text>
        <dbReference type="Rhea" id="RHEA:42896"/>
        <dbReference type="Rhea" id="RHEA-COMP:10271"/>
        <dbReference type="Rhea" id="RHEA-COMP:10272"/>
        <dbReference type="ChEBI" id="CHEBI:15378"/>
        <dbReference type="ChEBI" id="CHEBI:30011"/>
        <dbReference type="ChEBI" id="CHEBI:57856"/>
        <dbReference type="ChEBI" id="CHEBI:59789"/>
        <dbReference type="ChEBI" id="CHEBI:61891"/>
        <dbReference type="EC" id="2.1.1.297"/>
    </reaction>
</comment>
<dbReference type="Pfam" id="PF17827">
    <property type="entry name" value="PrmC_N"/>
    <property type="match status" value="1"/>
</dbReference>
<evidence type="ECO:0000256" key="5">
    <source>
        <dbReference type="HAMAP-Rule" id="MF_02126"/>
    </source>
</evidence>
<feature type="domain" description="Methyltransferase small" evidence="6">
    <location>
        <begin position="98"/>
        <end position="191"/>
    </location>
</feature>
<dbReference type="SUPFAM" id="SSF53335">
    <property type="entry name" value="S-adenosyl-L-methionine-dependent methyltransferases"/>
    <property type="match status" value="1"/>
</dbReference>
<dbReference type="EMBL" id="FQVI01000022">
    <property type="protein sequence ID" value="SHF34033.1"/>
    <property type="molecule type" value="Genomic_DNA"/>
</dbReference>
<dbReference type="NCBIfam" id="TIGR00536">
    <property type="entry name" value="hemK_fam"/>
    <property type="match status" value="1"/>
</dbReference>
<keyword evidence="3 5" id="KW-0949">S-adenosyl-L-methionine</keyword>
<evidence type="ECO:0000256" key="3">
    <source>
        <dbReference type="ARBA" id="ARBA00022691"/>
    </source>
</evidence>
<dbReference type="FunFam" id="3.40.50.150:FF:000053">
    <property type="entry name" value="Release factor glutamine methyltransferase"/>
    <property type="match status" value="1"/>
</dbReference>
<evidence type="ECO:0000313" key="9">
    <source>
        <dbReference type="Proteomes" id="UP000184245"/>
    </source>
</evidence>
<dbReference type="PANTHER" id="PTHR18895:SF74">
    <property type="entry name" value="MTRF1L RELEASE FACTOR GLUTAMINE METHYLTRANSFERASE"/>
    <property type="match status" value="1"/>
</dbReference>
<feature type="binding site" evidence="5">
    <location>
        <position position="188"/>
    </location>
    <ligand>
        <name>S-adenosyl-L-methionine</name>
        <dbReference type="ChEBI" id="CHEBI:59789"/>
    </ligand>
</feature>
<dbReference type="STRING" id="1122155.SAMN02745158_03357"/>
<dbReference type="InterPro" id="IPR050320">
    <property type="entry name" value="N5-glutamine_MTase"/>
</dbReference>
<dbReference type="RefSeq" id="WP_072853807.1">
    <property type="nucleotide sequence ID" value="NZ_FQVI01000022.1"/>
</dbReference>
<evidence type="ECO:0000256" key="2">
    <source>
        <dbReference type="ARBA" id="ARBA00022679"/>
    </source>
</evidence>